<dbReference type="OrthoDB" id="10469541at2759"/>
<dbReference type="Pfam" id="PF17641">
    <property type="entry name" value="ASPRs"/>
    <property type="match status" value="1"/>
</dbReference>
<reference evidence="1 2" key="1">
    <citation type="submission" date="2013-11" db="EMBL/GenBank/DDBJ databases">
        <title>Draft genome of the bovine lungworm Dictyocaulus viviparus.</title>
        <authorList>
            <person name="Mitreva M."/>
        </authorList>
    </citation>
    <scope>NUCLEOTIDE SEQUENCE [LARGE SCALE GENOMIC DNA]</scope>
    <source>
        <strain evidence="1 2">HannoverDv2000</strain>
    </source>
</reference>
<gene>
    <name evidence="1" type="ORF">DICVIV_00025</name>
</gene>
<name>A0A0D8YBL3_DICVI</name>
<evidence type="ECO:0000313" key="2">
    <source>
        <dbReference type="Proteomes" id="UP000053766"/>
    </source>
</evidence>
<reference evidence="2" key="2">
    <citation type="journal article" date="2016" name="Sci. Rep.">
        <title>Dictyocaulus viviparus genome, variome and transcriptome elucidate lungworm biology and support future intervention.</title>
        <authorList>
            <person name="McNulty S.N."/>
            <person name="Strube C."/>
            <person name="Rosa B.A."/>
            <person name="Martin J.C."/>
            <person name="Tyagi R."/>
            <person name="Choi Y.J."/>
            <person name="Wang Q."/>
            <person name="Hallsworth Pepin K."/>
            <person name="Zhang X."/>
            <person name="Ozersky P."/>
            <person name="Wilson R.K."/>
            <person name="Sternberg P.W."/>
            <person name="Gasser R.B."/>
            <person name="Mitreva M."/>
        </authorList>
    </citation>
    <scope>NUCLEOTIDE SEQUENCE [LARGE SCALE GENOMIC DNA]</scope>
    <source>
        <strain evidence="2">HannoverDv2000</strain>
    </source>
</reference>
<organism evidence="1 2">
    <name type="scientific">Dictyocaulus viviparus</name>
    <name type="common">Bovine lungworm</name>
    <dbReference type="NCBI Taxonomy" id="29172"/>
    <lineage>
        <taxon>Eukaryota</taxon>
        <taxon>Metazoa</taxon>
        <taxon>Ecdysozoa</taxon>
        <taxon>Nematoda</taxon>
        <taxon>Chromadorea</taxon>
        <taxon>Rhabditida</taxon>
        <taxon>Rhabditina</taxon>
        <taxon>Rhabditomorpha</taxon>
        <taxon>Strongyloidea</taxon>
        <taxon>Metastrongylidae</taxon>
        <taxon>Dictyocaulus</taxon>
    </lineage>
</organism>
<dbReference type="AlphaFoldDB" id="A0A0D8YBL3"/>
<evidence type="ECO:0000313" key="1">
    <source>
        <dbReference type="EMBL" id="KJH53597.1"/>
    </source>
</evidence>
<dbReference type="InterPro" id="IPR035109">
    <property type="entry name" value="ASPR"/>
</dbReference>
<sequence length="106" mass="12199">MQILQHWDCGLENLAKSEFDRAANATTSYPLSEAAKTYFTLTSKGRNVRKALRRIPEIFLEDGQYLNKSNKFGCNTQKREVQLIACIFEPQYATNLDYQDEDSTKP</sequence>
<protein>
    <submittedName>
        <fullName evidence="1">Uncharacterized protein</fullName>
    </submittedName>
</protein>
<accession>A0A0D8YBL3</accession>
<keyword evidence="2" id="KW-1185">Reference proteome</keyword>
<dbReference type="EMBL" id="KN716150">
    <property type="protein sequence ID" value="KJH53597.1"/>
    <property type="molecule type" value="Genomic_DNA"/>
</dbReference>
<dbReference type="Proteomes" id="UP000053766">
    <property type="component" value="Unassembled WGS sequence"/>
</dbReference>
<proteinExistence type="predicted"/>